<organism evidence="12 13">
    <name type="scientific">Botryobasidium botryosum (strain FD-172 SS1)</name>
    <dbReference type="NCBI Taxonomy" id="930990"/>
    <lineage>
        <taxon>Eukaryota</taxon>
        <taxon>Fungi</taxon>
        <taxon>Dikarya</taxon>
        <taxon>Basidiomycota</taxon>
        <taxon>Agaricomycotina</taxon>
        <taxon>Agaricomycetes</taxon>
        <taxon>Cantharellales</taxon>
        <taxon>Botryobasidiaceae</taxon>
        <taxon>Botryobasidium</taxon>
    </lineage>
</organism>
<dbReference type="PANTHER" id="PTHR14195">
    <property type="entry name" value="G PATCH DOMAIN CONTAINING PROTEIN 2"/>
    <property type="match status" value="1"/>
</dbReference>
<dbReference type="GO" id="GO:0008380">
    <property type="term" value="P:RNA splicing"/>
    <property type="evidence" value="ECO:0007669"/>
    <property type="project" value="UniProtKB-KW"/>
</dbReference>
<dbReference type="InterPro" id="IPR001374">
    <property type="entry name" value="R3H_dom"/>
</dbReference>
<comment type="similarity">
    <text evidence="3">Belongs to the SQS1 family.</text>
</comment>
<dbReference type="Pfam" id="PF01585">
    <property type="entry name" value="G-patch"/>
    <property type="match status" value="1"/>
</dbReference>
<evidence type="ECO:0000256" key="5">
    <source>
        <dbReference type="ARBA" id="ARBA00022490"/>
    </source>
</evidence>
<dbReference type="InterPro" id="IPR051189">
    <property type="entry name" value="Splicing_assoc_domain"/>
</dbReference>
<dbReference type="GO" id="GO:0005737">
    <property type="term" value="C:cytoplasm"/>
    <property type="evidence" value="ECO:0007669"/>
    <property type="project" value="UniProtKB-SubCell"/>
</dbReference>
<evidence type="ECO:0000313" key="12">
    <source>
        <dbReference type="EMBL" id="KDQ21251.1"/>
    </source>
</evidence>
<dbReference type="EMBL" id="KL198016">
    <property type="protein sequence ID" value="KDQ21251.1"/>
    <property type="molecule type" value="Genomic_DNA"/>
</dbReference>
<dbReference type="PROSITE" id="PS50174">
    <property type="entry name" value="G_PATCH"/>
    <property type="match status" value="1"/>
</dbReference>
<dbReference type="Pfam" id="PF01424">
    <property type="entry name" value="R3H"/>
    <property type="match status" value="1"/>
</dbReference>
<dbReference type="GO" id="GO:0003676">
    <property type="term" value="F:nucleic acid binding"/>
    <property type="evidence" value="ECO:0007669"/>
    <property type="project" value="UniProtKB-UniRule"/>
</dbReference>
<dbReference type="InterPro" id="IPR036867">
    <property type="entry name" value="R3H_dom_sf"/>
</dbReference>
<keyword evidence="5" id="KW-0963">Cytoplasm</keyword>
<gene>
    <name evidence="12" type="ORF">BOTBODRAFT_99647</name>
</gene>
<evidence type="ECO:0000259" key="10">
    <source>
        <dbReference type="PROSITE" id="PS50174"/>
    </source>
</evidence>
<feature type="compositionally biased region" description="Basic residues" evidence="9">
    <location>
        <begin position="30"/>
        <end position="39"/>
    </location>
</feature>
<dbReference type="HOGENOM" id="CLU_1106949_0_0_1"/>
<dbReference type="AlphaFoldDB" id="A0A067NBU6"/>
<evidence type="ECO:0000313" key="13">
    <source>
        <dbReference type="Proteomes" id="UP000027195"/>
    </source>
</evidence>
<feature type="region of interest" description="Disordered" evidence="9">
    <location>
        <begin position="1"/>
        <end position="74"/>
    </location>
</feature>
<dbReference type="SUPFAM" id="SSF82708">
    <property type="entry name" value="R3H domain"/>
    <property type="match status" value="1"/>
</dbReference>
<reference evidence="13" key="1">
    <citation type="journal article" date="2014" name="Proc. Natl. Acad. Sci. U.S.A.">
        <title>Extensive sampling of basidiomycete genomes demonstrates inadequacy of the white-rot/brown-rot paradigm for wood decay fungi.</title>
        <authorList>
            <person name="Riley R."/>
            <person name="Salamov A.A."/>
            <person name="Brown D.W."/>
            <person name="Nagy L.G."/>
            <person name="Floudas D."/>
            <person name="Held B.W."/>
            <person name="Levasseur A."/>
            <person name="Lombard V."/>
            <person name="Morin E."/>
            <person name="Otillar R."/>
            <person name="Lindquist E.A."/>
            <person name="Sun H."/>
            <person name="LaButti K.M."/>
            <person name="Schmutz J."/>
            <person name="Jabbour D."/>
            <person name="Luo H."/>
            <person name="Baker S.E."/>
            <person name="Pisabarro A.G."/>
            <person name="Walton J.D."/>
            <person name="Blanchette R.A."/>
            <person name="Henrissat B."/>
            <person name="Martin F."/>
            <person name="Cullen D."/>
            <person name="Hibbett D.S."/>
            <person name="Grigoriev I.V."/>
        </authorList>
    </citation>
    <scope>NUCLEOTIDE SEQUENCE [LARGE SCALE GENOMIC DNA]</scope>
    <source>
        <strain evidence="13">FD-172 SS1</strain>
    </source>
</reference>
<feature type="compositionally biased region" description="Basic and acidic residues" evidence="9">
    <location>
        <begin position="185"/>
        <end position="196"/>
    </location>
</feature>
<dbReference type="GO" id="GO:0005634">
    <property type="term" value="C:nucleus"/>
    <property type="evidence" value="ECO:0007669"/>
    <property type="project" value="UniProtKB-SubCell"/>
</dbReference>
<dbReference type="InParanoid" id="A0A067NBU6"/>
<keyword evidence="13" id="KW-1185">Reference proteome</keyword>
<accession>A0A067NBU6</accession>
<evidence type="ECO:0000256" key="4">
    <source>
        <dbReference type="ARBA" id="ARBA00018964"/>
    </source>
</evidence>
<proteinExistence type="inferred from homology"/>
<keyword evidence="7" id="KW-0508">mRNA splicing</keyword>
<dbReference type="PROSITE" id="PS51061">
    <property type="entry name" value="R3H"/>
    <property type="match status" value="1"/>
</dbReference>
<dbReference type="STRING" id="930990.A0A067NBU6"/>
<sequence>MKSIVARRKKDNKHLPLQLREQWDRDRAKKAEHKRKRAEARRAEALNPFPTPKSRKGKKKLALGRDDGDEDGPIEVLGGGPITDFISLERQIRVFIADLGGRQTMVLPTMDKESRKTVHLLAECFNLKSKSTGKGKDRQPTLIKTTRSGVGVNEGKVNWILGRSDARGGFSKAWDRRAGKGTGTGEKHKAGTREGDVVGKSAAKISEGNIGYQMLQRLGWTEGDRIGKTAGLADPLTAVIKRSKLGLGATY</sequence>
<evidence type="ECO:0000256" key="2">
    <source>
        <dbReference type="ARBA" id="ARBA00004496"/>
    </source>
</evidence>
<evidence type="ECO:0000259" key="11">
    <source>
        <dbReference type="PROSITE" id="PS51061"/>
    </source>
</evidence>
<dbReference type="InterPro" id="IPR034082">
    <property type="entry name" value="R3H_G-patch"/>
</dbReference>
<name>A0A067NBU6_BOTB1</name>
<dbReference type="InterPro" id="IPR000467">
    <property type="entry name" value="G_patch_dom"/>
</dbReference>
<keyword evidence="8" id="KW-0539">Nucleus</keyword>
<protein>
    <recommendedName>
        <fullName evidence="4">Protein SQS1</fullName>
    </recommendedName>
</protein>
<evidence type="ECO:0000256" key="8">
    <source>
        <dbReference type="ARBA" id="ARBA00023242"/>
    </source>
</evidence>
<feature type="compositionally biased region" description="Basic residues" evidence="9">
    <location>
        <begin position="53"/>
        <end position="62"/>
    </location>
</feature>
<dbReference type="Gene3D" id="3.30.1370.50">
    <property type="entry name" value="R3H-like domain"/>
    <property type="match status" value="1"/>
</dbReference>
<dbReference type="GO" id="GO:0006397">
    <property type="term" value="P:mRNA processing"/>
    <property type="evidence" value="ECO:0007669"/>
    <property type="project" value="UniProtKB-KW"/>
</dbReference>
<evidence type="ECO:0000256" key="3">
    <source>
        <dbReference type="ARBA" id="ARBA00010306"/>
    </source>
</evidence>
<evidence type="ECO:0000256" key="7">
    <source>
        <dbReference type="ARBA" id="ARBA00023187"/>
    </source>
</evidence>
<evidence type="ECO:0000256" key="6">
    <source>
        <dbReference type="ARBA" id="ARBA00022664"/>
    </source>
</evidence>
<feature type="region of interest" description="Disordered" evidence="9">
    <location>
        <begin position="173"/>
        <end position="196"/>
    </location>
</feature>
<evidence type="ECO:0000256" key="1">
    <source>
        <dbReference type="ARBA" id="ARBA00004123"/>
    </source>
</evidence>
<feature type="compositionally biased region" description="Basic residues" evidence="9">
    <location>
        <begin position="1"/>
        <end position="12"/>
    </location>
</feature>
<dbReference type="CDD" id="cd02646">
    <property type="entry name" value="R3H_G-patch"/>
    <property type="match status" value="1"/>
</dbReference>
<comment type="subcellular location">
    <subcellularLocation>
        <location evidence="2">Cytoplasm</location>
    </subcellularLocation>
    <subcellularLocation>
        <location evidence="1">Nucleus</location>
    </subcellularLocation>
</comment>
<evidence type="ECO:0000256" key="9">
    <source>
        <dbReference type="SAM" id="MobiDB-lite"/>
    </source>
</evidence>
<keyword evidence="6" id="KW-0507">mRNA processing</keyword>
<feature type="domain" description="R3H" evidence="11">
    <location>
        <begin position="82"/>
        <end position="146"/>
    </location>
</feature>
<dbReference type="Proteomes" id="UP000027195">
    <property type="component" value="Unassembled WGS sequence"/>
</dbReference>
<dbReference type="OrthoDB" id="21470at2759"/>
<feature type="domain" description="G-patch" evidence="10">
    <location>
        <begin position="207"/>
        <end position="251"/>
    </location>
</feature>
<dbReference type="SMART" id="SM00443">
    <property type="entry name" value="G_patch"/>
    <property type="match status" value="1"/>
</dbReference>